<feature type="binding site" description="axial binding residue" evidence="6">
    <location>
        <position position="447"/>
    </location>
    <ligand>
        <name>heme</name>
        <dbReference type="ChEBI" id="CHEBI:30413"/>
    </ligand>
    <ligandPart>
        <name>Fe</name>
        <dbReference type="ChEBI" id="CHEBI:18248"/>
    </ligandPart>
</feature>
<dbReference type="OrthoDB" id="1470350at2759"/>
<dbReference type="AlphaFoldDB" id="A0A9J5ZIS5"/>
<accession>A0A9J5ZIS5</accession>
<organism evidence="8 9">
    <name type="scientific">Solanum commersonii</name>
    <name type="common">Commerson's wild potato</name>
    <name type="synonym">Commerson's nightshade</name>
    <dbReference type="NCBI Taxonomy" id="4109"/>
    <lineage>
        <taxon>Eukaryota</taxon>
        <taxon>Viridiplantae</taxon>
        <taxon>Streptophyta</taxon>
        <taxon>Embryophyta</taxon>
        <taxon>Tracheophyta</taxon>
        <taxon>Spermatophyta</taxon>
        <taxon>Magnoliopsida</taxon>
        <taxon>eudicotyledons</taxon>
        <taxon>Gunneridae</taxon>
        <taxon>Pentapetalae</taxon>
        <taxon>asterids</taxon>
        <taxon>lamiids</taxon>
        <taxon>Solanales</taxon>
        <taxon>Solanaceae</taxon>
        <taxon>Solanoideae</taxon>
        <taxon>Solaneae</taxon>
        <taxon>Solanum</taxon>
    </lineage>
</organism>
<proteinExistence type="inferred from homology"/>
<evidence type="ECO:0000256" key="1">
    <source>
        <dbReference type="ARBA" id="ARBA00001971"/>
    </source>
</evidence>
<dbReference type="CDD" id="cd11064">
    <property type="entry name" value="CYP86A"/>
    <property type="match status" value="2"/>
</dbReference>
<evidence type="ECO:0000313" key="9">
    <source>
        <dbReference type="Proteomes" id="UP000824120"/>
    </source>
</evidence>
<dbReference type="Pfam" id="PF00067">
    <property type="entry name" value="p450"/>
    <property type="match status" value="3"/>
</dbReference>
<evidence type="ECO:0000313" key="8">
    <source>
        <dbReference type="EMBL" id="KAG5611816.1"/>
    </source>
</evidence>
<evidence type="ECO:0000256" key="2">
    <source>
        <dbReference type="ARBA" id="ARBA00010617"/>
    </source>
</evidence>
<evidence type="ECO:0000256" key="3">
    <source>
        <dbReference type="ARBA" id="ARBA00022723"/>
    </source>
</evidence>
<dbReference type="SUPFAM" id="SSF48264">
    <property type="entry name" value="Cytochrome P450"/>
    <property type="match status" value="2"/>
</dbReference>
<keyword evidence="7" id="KW-1133">Transmembrane helix</keyword>
<dbReference type="PRINTS" id="PR00385">
    <property type="entry name" value="P450"/>
</dbReference>
<evidence type="ECO:0000256" key="6">
    <source>
        <dbReference type="PIRSR" id="PIRSR602401-1"/>
    </source>
</evidence>
<dbReference type="PANTHER" id="PTHR24296">
    <property type="entry name" value="CYTOCHROME P450"/>
    <property type="match status" value="1"/>
</dbReference>
<evidence type="ECO:0008006" key="10">
    <source>
        <dbReference type="Google" id="ProtNLM"/>
    </source>
</evidence>
<keyword evidence="3 6" id="KW-0479">Metal-binding</keyword>
<dbReference type="GO" id="GO:0005506">
    <property type="term" value="F:iron ion binding"/>
    <property type="evidence" value="ECO:0007669"/>
    <property type="project" value="InterPro"/>
</dbReference>
<comment type="caution">
    <text evidence="8">The sequence shown here is derived from an EMBL/GenBank/DDBJ whole genome shotgun (WGS) entry which is preliminary data.</text>
</comment>
<feature type="transmembrane region" description="Helical" evidence="7">
    <location>
        <begin position="6"/>
        <end position="24"/>
    </location>
</feature>
<dbReference type="InterPro" id="IPR017972">
    <property type="entry name" value="Cyt_P450_CS"/>
</dbReference>
<dbReference type="PROSITE" id="PS00086">
    <property type="entry name" value="CYTOCHROME_P450"/>
    <property type="match status" value="2"/>
</dbReference>
<keyword evidence="7" id="KW-0472">Membrane</keyword>
<dbReference type="GO" id="GO:0016705">
    <property type="term" value="F:oxidoreductase activity, acting on paired donors, with incorporation or reduction of molecular oxygen"/>
    <property type="evidence" value="ECO:0007669"/>
    <property type="project" value="InterPro"/>
</dbReference>
<keyword evidence="6" id="KW-0349">Heme</keyword>
<dbReference type="GO" id="GO:0006629">
    <property type="term" value="P:lipid metabolic process"/>
    <property type="evidence" value="ECO:0007669"/>
    <property type="project" value="UniProtKB-ARBA"/>
</dbReference>
<dbReference type="InterPro" id="IPR036396">
    <property type="entry name" value="Cyt_P450_sf"/>
</dbReference>
<dbReference type="InterPro" id="IPR001128">
    <property type="entry name" value="Cyt_P450"/>
</dbReference>
<dbReference type="InterPro" id="IPR002401">
    <property type="entry name" value="Cyt_P450_E_grp-I"/>
</dbReference>
<keyword evidence="4" id="KW-0560">Oxidoreductase</keyword>
<reference evidence="8 9" key="1">
    <citation type="submission" date="2020-09" db="EMBL/GenBank/DDBJ databases">
        <title>De no assembly of potato wild relative species, Solanum commersonii.</title>
        <authorList>
            <person name="Cho K."/>
        </authorList>
    </citation>
    <scope>NUCLEOTIDE SEQUENCE [LARGE SCALE GENOMIC DNA]</scope>
    <source>
        <strain evidence="8">LZ3.2</strain>
        <tissue evidence="8">Leaf</tissue>
    </source>
</reference>
<gene>
    <name evidence="8" type="ORF">H5410_023097</name>
</gene>
<evidence type="ECO:0000256" key="5">
    <source>
        <dbReference type="ARBA" id="ARBA00023004"/>
    </source>
</evidence>
<dbReference type="GO" id="GO:0004497">
    <property type="term" value="F:monooxygenase activity"/>
    <property type="evidence" value="ECO:0007669"/>
    <property type="project" value="InterPro"/>
</dbReference>
<dbReference type="PRINTS" id="PR00463">
    <property type="entry name" value="EP450I"/>
</dbReference>
<keyword evidence="5 6" id="KW-0408">Iron</keyword>
<keyword evidence="9" id="KW-1185">Reference proteome</keyword>
<sequence length="909" mass="105311">MSIVGLGYIEIFLAILCFFLFHSLTHPKGYPKRWPIVGMLPSILFHIKHIHDRLTVIMSKSGGTFVSKGPLFAKMDILATIDPSNIHYIMSQNFMNFPKGRKFKEIFDVLGDGIFNADMDLWKIQRKTTRSLITHQQFYKFLIKTSREKVEKGLIHVLDHVSHKGVIVDLQDLFQRFTFDTTCILVTGYDPGCVSIDFPHVPFSKAMDDAEEAILFRHVIPEPIWKLQRWLGIGEEKKLSKAWETMDNVIGNYISKKRDELTKMDEVEENDEGFDLLTFYLKEGHCDDKFLRDTILNLMIAGRDTTSSALTWFIWLVTKNPQVEKKLSEEINSIIPKEENGKFRVFNVHELNKLVYLHGALCESLRLYPPVPFQHKEPLEEDTLPSGHKVHSKMMILFSLYAMARMESIWGKDCLEFKPERWISETGTIKHEPSYKFMAFNAGPRTCLGKEVAFTQMKAVAATIIHNYKVEVVEGQTIEPNSSIILYMRYGFKVRISDRSLPWNWPFLGMLPNLLFNVNRIHERCYEIFSRSGGTFLLEGPWFTNMDILGTVDPENVHYIMSANFANFPKGEEFKKIFDVLGDGIFNSDLDLWKGQRKYARSLITHQRFYNCLVKSSWDKIENGLVPVFENVARDDRVVDLQDVFQRFTFDTTCILVTGYDPGCLSIEFPCVPFSRAMDEVEEVLFIRHLLPKSVWKLQKWLGIGYEGKLTRAWDVLDHVISKYISMKRDELSNFATKRKEDEEEDCDDLLTSYILNDGQNFDDKFLRDTILNLMIAGLPFQHKTPLEPDTLPSGHHVHPKMRVVFSLYAMGRMETIWGKDCLEFKPERWISEKGLIRHEPSYKFLAFNAGPRTCLGKEVAFTQMKAVAASIIHNYKVEVINGHKVCPNVSIILYMQHGLKARIKKRWT</sequence>
<dbReference type="Gene3D" id="1.10.630.10">
    <property type="entry name" value="Cytochrome P450"/>
    <property type="match status" value="3"/>
</dbReference>
<protein>
    <recommendedName>
        <fullName evidence="10">Cytochrome P450</fullName>
    </recommendedName>
</protein>
<evidence type="ECO:0000256" key="7">
    <source>
        <dbReference type="SAM" id="Phobius"/>
    </source>
</evidence>
<name>A0A9J5ZIS5_SOLCO</name>
<comment type="similarity">
    <text evidence="2">Belongs to the cytochrome P450 family.</text>
</comment>
<dbReference type="GO" id="GO:0020037">
    <property type="term" value="F:heme binding"/>
    <property type="evidence" value="ECO:0007669"/>
    <property type="project" value="InterPro"/>
</dbReference>
<comment type="cofactor">
    <cofactor evidence="1 6">
        <name>heme</name>
        <dbReference type="ChEBI" id="CHEBI:30413"/>
    </cofactor>
</comment>
<dbReference type="Proteomes" id="UP000824120">
    <property type="component" value="Chromosome 4"/>
</dbReference>
<evidence type="ECO:0000256" key="4">
    <source>
        <dbReference type="ARBA" id="ARBA00023002"/>
    </source>
</evidence>
<keyword evidence="7" id="KW-0812">Transmembrane</keyword>
<dbReference type="EMBL" id="JACXVP010000004">
    <property type="protein sequence ID" value="KAG5611816.1"/>
    <property type="molecule type" value="Genomic_DNA"/>
</dbReference>